<accession>A0A0A8Z6E4</accession>
<organism evidence="1">
    <name type="scientific">Arundo donax</name>
    <name type="common">Giant reed</name>
    <name type="synonym">Donax arundinaceus</name>
    <dbReference type="NCBI Taxonomy" id="35708"/>
    <lineage>
        <taxon>Eukaryota</taxon>
        <taxon>Viridiplantae</taxon>
        <taxon>Streptophyta</taxon>
        <taxon>Embryophyta</taxon>
        <taxon>Tracheophyta</taxon>
        <taxon>Spermatophyta</taxon>
        <taxon>Magnoliopsida</taxon>
        <taxon>Liliopsida</taxon>
        <taxon>Poales</taxon>
        <taxon>Poaceae</taxon>
        <taxon>PACMAD clade</taxon>
        <taxon>Arundinoideae</taxon>
        <taxon>Arundineae</taxon>
        <taxon>Arundo</taxon>
    </lineage>
</organism>
<proteinExistence type="predicted"/>
<name>A0A0A8Z6E4_ARUDO</name>
<reference evidence="1" key="2">
    <citation type="journal article" date="2015" name="Data Brief">
        <title>Shoot transcriptome of the giant reed, Arundo donax.</title>
        <authorList>
            <person name="Barrero R.A."/>
            <person name="Guerrero F.D."/>
            <person name="Moolhuijzen P."/>
            <person name="Goolsby J.A."/>
            <person name="Tidwell J."/>
            <person name="Bellgard S.E."/>
            <person name="Bellgard M.I."/>
        </authorList>
    </citation>
    <scope>NUCLEOTIDE SEQUENCE</scope>
    <source>
        <tissue evidence="1">Shoot tissue taken approximately 20 cm above the soil surface</tissue>
    </source>
</reference>
<evidence type="ECO:0000313" key="1">
    <source>
        <dbReference type="EMBL" id="JAD34969.1"/>
    </source>
</evidence>
<dbReference type="AlphaFoldDB" id="A0A0A8Z6E4"/>
<reference evidence="1" key="1">
    <citation type="submission" date="2014-09" db="EMBL/GenBank/DDBJ databases">
        <authorList>
            <person name="Magalhaes I.L.F."/>
            <person name="Oliveira U."/>
            <person name="Santos F.R."/>
            <person name="Vidigal T.H.D.A."/>
            <person name="Brescovit A.D."/>
            <person name="Santos A.J."/>
        </authorList>
    </citation>
    <scope>NUCLEOTIDE SEQUENCE</scope>
    <source>
        <tissue evidence="1">Shoot tissue taken approximately 20 cm above the soil surface</tissue>
    </source>
</reference>
<dbReference type="EMBL" id="GBRH01262926">
    <property type="protein sequence ID" value="JAD34969.1"/>
    <property type="molecule type" value="Transcribed_RNA"/>
</dbReference>
<sequence>MITTRIRSRRRSPCTPLPELRPAGRCKSASALATVCSRPSRTQDPRIISSRFPPLIVSTGRSPFGPTSSSPWRTASAFHAPVLFATRPSASTLRASWRISSCCLWAAMTLSSAPNGWRRLAPSFGISAT</sequence>
<protein>
    <submittedName>
        <fullName evidence="1">Uncharacterized protein</fullName>
    </submittedName>
</protein>